<dbReference type="Gene3D" id="1.10.3720.10">
    <property type="entry name" value="MetI-like"/>
    <property type="match status" value="1"/>
</dbReference>
<proteinExistence type="inferred from homology"/>
<dbReference type="GO" id="GO:0005886">
    <property type="term" value="C:plasma membrane"/>
    <property type="evidence" value="ECO:0007669"/>
    <property type="project" value="UniProtKB-SubCell"/>
</dbReference>
<accession>A0A1F4TAA9</accession>
<dbReference type="PROSITE" id="PS50928">
    <property type="entry name" value="ABC_TM1"/>
    <property type="match status" value="1"/>
</dbReference>
<dbReference type="EMBL" id="MEUF01000093">
    <property type="protein sequence ID" value="OGC29409.1"/>
    <property type="molecule type" value="Genomic_DNA"/>
</dbReference>
<keyword evidence="6 9" id="KW-0812">Transmembrane</keyword>
<dbReference type="STRING" id="1802583.A2311_06720"/>
<organism evidence="11 12">
    <name type="scientific">candidate division WOR-1 bacterium RIFOXYB2_FULL_48_7</name>
    <dbReference type="NCBI Taxonomy" id="1802583"/>
    <lineage>
        <taxon>Bacteria</taxon>
        <taxon>Bacillati</taxon>
        <taxon>Saganbacteria</taxon>
    </lineage>
</organism>
<name>A0A1F4TAA9_UNCSA</name>
<feature type="transmembrane region" description="Helical" evidence="9">
    <location>
        <begin position="255"/>
        <end position="274"/>
    </location>
</feature>
<evidence type="ECO:0000256" key="9">
    <source>
        <dbReference type="RuleBase" id="RU363043"/>
    </source>
</evidence>
<evidence type="ECO:0000256" key="1">
    <source>
        <dbReference type="ARBA" id="ARBA00004651"/>
    </source>
</evidence>
<dbReference type="GO" id="GO:0035435">
    <property type="term" value="P:phosphate ion transmembrane transport"/>
    <property type="evidence" value="ECO:0007669"/>
    <property type="project" value="InterPro"/>
</dbReference>
<dbReference type="GO" id="GO:0005315">
    <property type="term" value="F:phosphate transmembrane transporter activity"/>
    <property type="evidence" value="ECO:0007669"/>
    <property type="project" value="InterPro"/>
</dbReference>
<dbReference type="InterPro" id="IPR000515">
    <property type="entry name" value="MetI-like"/>
</dbReference>
<dbReference type="InterPro" id="IPR005672">
    <property type="entry name" value="Phosphate_PstA"/>
</dbReference>
<dbReference type="Pfam" id="PF00528">
    <property type="entry name" value="BPD_transp_1"/>
    <property type="match status" value="1"/>
</dbReference>
<comment type="caution">
    <text evidence="11">The sequence shown here is derived from an EMBL/GenBank/DDBJ whole genome shotgun (WGS) entry which is preliminary data.</text>
</comment>
<evidence type="ECO:0000256" key="6">
    <source>
        <dbReference type="ARBA" id="ARBA00022692"/>
    </source>
</evidence>
<evidence type="ECO:0000256" key="8">
    <source>
        <dbReference type="ARBA" id="ARBA00023136"/>
    </source>
</evidence>
<evidence type="ECO:0000256" key="3">
    <source>
        <dbReference type="ARBA" id="ARBA00022448"/>
    </source>
</evidence>
<evidence type="ECO:0000313" key="12">
    <source>
        <dbReference type="Proteomes" id="UP000178951"/>
    </source>
</evidence>
<evidence type="ECO:0000256" key="5">
    <source>
        <dbReference type="ARBA" id="ARBA00022592"/>
    </source>
</evidence>
<keyword evidence="3" id="KW-0813">Transport</keyword>
<gene>
    <name evidence="11" type="ORF">A2311_06720</name>
</gene>
<keyword evidence="8 9" id="KW-0472">Membrane</keyword>
<evidence type="ECO:0000256" key="2">
    <source>
        <dbReference type="ARBA" id="ARBA00007069"/>
    </source>
</evidence>
<feature type="transmembrane region" description="Helical" evidence="9">
    <location>
        <begin position="138"/>
        <end position="156"/>
    </location>
</feature>
<keyword evidence="7 9" id="KW-1133">Transmembrane helix</keyword>
<dbReference type="SUPFAM" id="SSF161098">
    <property type="entry name" value="MetI-like"/>
    <property type="match status" value="1"/>
</dbReference>
<dbReference type="Proteomes" id="UP000178951">
    <property type="component" value="Unassembled WGS sequence"/>
</dbReference>
<reference evidence="11 12" key="1">
    <citation type="journal article" date="2016" name="Nat. Commun.">
        <title>Thousands of microbial genomes shed light on interconnected biogeochemical processes in an aquifer system.</title>
        <authorList>
            <person name="Anantharaman K."/>
            <person name="Brown C.T."/>
            <person name="Hug L.A."/>
            <person name="Sharon I."/>
            <person name="Castelle C.J."/>
            <person name="Probst A.J."/>
            <person name="Thomas B.C."/>
            <person name="Singh A."/>
            <person name="Wilkins M.J."/>
            <person name="Karaoz U."/>
            <person name="Brodie E.L."/>
            <person name="Williams K.H."/>
            <person name="Hubbard S.S."/>
            <person name="Banfield J.F."/>
        </authorList>
    </citation>
    <scope>NUCLEOTIDE SEQUENCE [LARGE SCALE GENOMIC DNA]</scope>
</reference>
<feature type="transmembrane region" description="Helical" evidence="9">
    <location>
        <begin position="193"/>
        <end position="211"/>
    </location>
</feature>
<comment type="similarity">
    <text evidence="2 9">Belongs to the binding-protein-dependent transport system permease family. CysTW subfamily.</text>
</comment>
<protein>
    <recommendedName>
        <fullName evidence="9">Phosphate transport system permease protein PstA</fullName>
    </recommendedName>
</protein>
<keyword evidence="5" id="KW-0592">Phosphate transport</keyword>
<dbReference type="PANTHER" id="PTHR42922:SF1">
    <property type="entry name" value="PHOSPHATE TRANSPORT SYSTEM PERMEASE PROTEIN PSTA"/>
    <property type="match status" value="1"/>
</dbReference>
<evidence type="ECO:0000256" key="7">
    <source>
        <dbReference type="ARBA" id="ARBA00022989"/>
    </source>
</evidence>
<evidence type="ECO:0000259" key="10">
    <source>
        <dbReference type="PROSITE" id="PS50928"/>
    </source>
</evidence>
<feature type="transmembrane region" description="Helical" evidence="9">
    <location>
        <begin position="108"/>
        <end position="132"/>
    </location>
</feature>
<feature type="transmembrane region" description="Helical" evidence="9">
    <location>
        <begin position="71"/>
        <end position="96"/>
    </location>
</feature>
<evidence type="ECO:0000313" key="11">
    <source>
        <dbReference type="EMBL" id="OGC29409.1"/>
    </source>
</evidence>
<feature type="domain" description="ABC transmembrane type-1" evidence="10">
    <location>
        <begin position="72"/>
        <end position="274"/>
    </location>
</feature>
<dbReference type="InterPro" id="IPR035906">
    <property type="entry name" value="MetI-like_sf"/>
</dbReference>
<comment type="subcellular location">
    <subcellularLocation>
        <location evidence="1 9">Cell membrane</location>
        <topology evidence="1 9">Multi-pass membrane protein</topology>
    </subcellularLocation>
</comment>
<evidence type="ECO:0000256" key="4">
    <source>
        <dbReference type="ARBA" id="ARBA00022475"/>
    </source>
</evidence>
<dbReference type="CDD" id="cd06261">
    <property type="entry name" value="TM_PBP2"/>
    <property type="match status" value="1"/>
</dbReference>
<dbReference type="NCBIfam" id="TIGR00974">
    <property type="entry name" value="3a0107s02c"/>
    <property type="match status" value="1"/>
</dbReference>
<dbReference type="AlphaFoldDB" id="A0A1F4TAA9"/>
<sequence>MENNWSQSYSLRKAKDKIFLAAVSLAALFAVLPLIALLLFVVFKGAGSLNWQFFVNLPRPVGEAGGGMANAIVGTMAIVGLASMFSLPIGIFGGLWLAEWGKGKRGFFIRYAVDVMSGFPTIIFGIFSYMLLVLTLKRFSALAGGFALGLIMIPYITKTTEEMIKMVPRTLKESALALGVPEWKVMLSVVLRTAWNGIFTGVMLAVARAAGETAPLLFTAFNNNYWNFRLDQPTASMTVQIYNYAISPFSEWNNLAWAGSMVLVGLILFVTVTVRKYSKRINYG</sequence>
<dbReference type="InterPro" id="IPR051408">
    <property type="entry name" value="Phosphate_transprt_permease"/>
</dbReference>
<feature type="transmembrane region" description="Helical" evidence="9">
    <location>
        <begin position="18"/>
        <end position="43"/>
    </location>
</feature>
<keyword evidence="4 9" id="KW-1003">Cell membrane</keyword>
<dbReference type="PANTHER" id="PTHR42922">
    <property type="entry name" value="PHOSPHATE TRANSPORT SYSTEM PERMEASE PROTEIN PSTA"/>
    <property type="match status" value="1"/>
</dbReference>